<dbReference type="EMBL" id="JAQIZT010000002">
    <property type="protein sequence ID" value="KAJ7006217.1"/>
    <property type="molecule type" value="Genomic_DNA"/>
</dbReference>
<organism evidence="1 2">
    <name type="scientific">Populus alba x Populus x berolinensis</name>
    <dbReference type="NCBI Taxonomy" id="444605"/>
    <lineage>
        <taxon>Eukaryota</taxon>
        <taxon>Viridiplantae</taxon>
        <taxon>Streptophyta</taxon>
        <taxon>Embryophyta</taxon>
        <taxon>Tracheophyta</taxon>
        <taxon>Spermatophyta</taxon>
        <taxon>Magnoliopsida</taxon>
        <taxon>eudicotyledons</taxon>
        <taxon>Gunneridae</taxon>
        <taxon>Pentapetalae</taxon>
        <taxon>rosids</taxon>
        <taxon>fabids</taxon>
        <taxon>Malpighiales</taxon>
        <taxon>Salicaceae</taxon>
        <taxon>Saliceae</taxon>
        <taxon>Populus</taxon>
    </lineage>
</organism>
<protein>
    <submittedName>
        <fullName evidence="1">Uncharacterized protein</fullName>
    </submittedName>
</protein>
<gene>
    <name evidence="1" type="ORF">NC653_005543</name>
</gene>
<accession>A0AAD6WBH6</accession>
<comment type="caution">
    <text evidence="1">The sequence shown here is derived from an EMBL/GenBank/DDBJ whole genome shotgun (WGS) entry which is preliminary data.</text>
</comment>
<evidence type="ECO:0000313" key="1">
    <source>
        <dbReference type="EMBL" id="KAJ7006217.1"/>
    </source>
</evidence>
<keyword evidence="2" id="KW-1185">Reference proteome</keyword>
<dbReference type="AlphaFoldDB" id="A0AAD6WBH6"/>
<evidence type="ECO:0000313" key="2">
    <source>
        <dbReference type="Proteomes" id="UP001164929"/>
    </source>
</evidence>
<reference evidence="1" key="1">
    <citation type="journal article" date="2023" name="Mol. Ecol. Resour.">
        <title>Chromosome-level genome assembly of a triploid poplar Populus alba 'Berolinensis'.</title>
        <authorList>
            <person name="Chen S."/>
            <person name="Yu Y."/>
            <person name="Wang X."/>
            <person name="Wang S."/>
            <person name="Zhang T."/>
            <person name="Zhou Y."/>
            <person name="He R."/>
            <person name="Meng N."/>
            <person name="Wang Y."/>
            <person name="Liu W."/>
            <person name="Liu Z."/>
            <person name="Liu J."/>
            <person name="Guo Q."/>
            <person name="Huang H."/>
            <person name="Sederoff R.R."/>
            <person name="Wang G."/>
            <person name="Qu G."/>
            <person name="Chen S."/>
        </authorList>
    </citation>
    <scope>NUCLEOTIDE SEQUENCE</scope>
    <source>
        <strain evidence="1">SC-2020</strain>
    </source>
</reference>
<dbReference type="Proteomes" id="UP001164929">
    <property type="component" value="Chromosome 2"/>
</dbReference>
<name>A0AAD6WBH6_9ROSI</name>
<sequence>MGLRLLHIGFLGGSMQQNSGEGHVFDHTLEYFSPLHP</sequence>
<proteinExistence type="predicted"/>